<evidence type="ECO:0000256" key="1">
    <source>
        <dbReference type="SAM" id="MobiDB-lite"/>
    </source>
</evidence>
<organism evidence="2 3">
    <name type="scientific">Bradyrhizobium arachidis</name>
    <dbReference type="NCBI Taxonomy" id="858423"/>
    <lineage>
        <taxon>Bacteria</taxon>
        <taxon>Pseudomonadati</taxon>
        <taxon>Pseudomonadota</taxon>
        <taxon>Alphaproteobacteria</taxon>
        <taxon>Hyphomicrobiales</taxon>
        <taxon>Nitrobacteraceae</taxon>
        <taxon>Bradyrhizobium</taxon>
    </lineage>
</organism>
<dbReference type="AlphaFoldDB" id="A0AAE7NNF1"/>
<sequence>MDQLAALNTPTSSTPSSNRIVGGRPAGCPSAFCGCGAALRVFGRIVPELNLAANWLRFPRTSPAPGMVAARRGHVFVLEQHVGGDVWMAYDANSGGHTTRIHARSLRGYTVVNPRGAEI</sequence>
<proteinExistence type="predicted"/>
<dbReference type="EMBL" id="CP030050">
    <property type="protein sequence ID" value="QOZ68132.1"/>
    <property type="molecule type" value="Genomic_DNA"/>
</dbReference>
<accession>A0AAE7NNF1</accession>
<evidence type="ECO:0000313" key="2">
    <source>
        <dbReference type="EMBL" id="QOZ68132.1"/>
    </source>
</evidence>
<protein>
    <submittedName>
        <fullName evidence="2">Uncharacterized protein</fullName>
    </submittedName>
</protein>
<gene>
    <name evidence="2" type="ORF">WN72_18830</name>
</gene>
<reference evidence="2 3" key="1">
    <citation type="submission" date="2018-06" db="EMBL/GenBank/DDBJ databases">
        <title>Comparative genomics of Bradyrhizobium nodulating Arachidis hypogaea.</title>
        <authorList>
            <person name="Li Y."/>
        </authorList>
    </citation>
    <scope>NUCLEOTIDE SEQUENCE [LARGE SCALE GENOMIC DNA]</scope>
    <source>
        <strain evidence="2 3">CCBAU 051107</strain>
    </source>
</reference>
<evidence type="ECO:0000313" key="3">
    <source>
        <dbReference type="Proteomes" id="UP000594015"/>
    </source>
</evidence>
<feature type="region of interest" description="Disordered" evidence="1">
    <location>
        <begin position="1"/>
        <end position="21"/>
    </location>
</feature>
<name>A0AAE7NNF1_9BRAD</name>
<dbReference type="Proteomes" id="UP000594015">
    <property type="component" value="Chromosome"/>
</dbReference>
<dbReference type="KEGG" id="barh:WN72_18830"/>